<dbReference type="PROSITE" id="PS50987">
    <property type="entry name" value="HTH_ARSR_2"/>
    <property type="match status" value="1"/>
</dbReference>
<dbReference type="SUPFAM" id="SSF46785">
    <property type="entry name" value="Winged helix' DNA-binding domain"/>
    <property type="match status" value="1"/>
</dbReference>
<sequence length="119" mass="12279">MAPSRPGAEDAAGRAAGEVFAALADPTRRAVLRAVADRGQATATDLGAAVGVSRQAAAKHLDLLAAAGLVADRHRGRERLWQVTPAPLAEAADWLAAAGAAWDRRLARLADVADPERSP</sequence>
<dbReference type="RefSeq" id="WP_272736112.1">
    <property type="nucleotide sequence ID" value="NZ_CP116942.1"/>
</dbReference>
<dbReference type="InterPro" id="IPR001845">
    <property type="entry name" value="HTH_ArsR_DNA-bd_dom"/>
</dbReference>
<dbReference type="GO" id="GO:0003700">
    <property type="term" value="F:DNA-binding transcription factor activity"/>
    <property type="evidence" value="ECO:0007669"/>
    <property type="project" value="InterPro"/>
</dbReference>
<dbReference type="Gene3D" id="1.10.10.10">
    <property type="entry name" value="Winged helix-like DNA-binding domain superfamily/Winged helix DNA-binding domain"/>
    <property type="match status" value="1"/>
</dbReference>
<dbReference type="CDD" id="cd00090">
    <property type="entry name" value="HTH_ARSR"/>
    <property type="match status" value="1"/>
</dbReference>
<accession>A0AAE9Y537</accession>
<dbReference type="Proteomes" id="UP001216390">
    <property type="component" value="Chromosome"/>
</dbReference>
<gene>
    <name evidence="2" type="ORF">PO878_18995</name>
</gene>
<dbReference type="NCBIfam" id="NF033788">
    <property type="entry name" value="HTH_metalloreg"/>
    <property type="match status" value="1"/>
</dbReference>
<evidence type="ECO:0000313" key="2">
    <source>
        <dbReference type="EMBL" id="WCO66589.1"/>
    </source>
</evidence>
<proteinExistence type="predicted"/>
<reference evidence="2" key="1">
    <citation type="submission" date="2023-01" db="EMBL/GenBank/DDBJ databases">
        <title>The diversity of Class Acidimicrobiia in South China Sea sediment environments and the proposal of Iamia marina sp. nov., a novel species of the genus Iamia.</title>
        <authorList>
            <person name="He Y."/>
            <person name="Tian X."/>
        </authorList>
    </citation>
    <scope>NUCLEOTIDE SEQUENCE</scope>
    <source>
        <strain evidence="2">DSM 19957</strain>
    </source>
</reference>
<dbReference type="AlphaFoldDB" id="A0AAE9Y537"/>
<dbReference type="InterPro" id="IPR036390">
    <property type="entry name" value="WH_DNA-bd_sf"/>
</dbReference>
<dbReference type="PRINTS" id="PR00778">
    <property type="entry name" value="HTHARSR"/>
</dbReference>
<dbReference type="InterPro" id="IPR011991">
    <property type="entry name" value="ArsR-like_HTH"/>
</dbReference>
<keyword evidence="3" id="KW-1185">Reference proteome</keyword>
<dbReference type="PANTHER" id="PTHR38600:SF2">
    <property type="entry name" value="SLL0088 PROTEIN"/>
    <property type="match status" value="1"/>
</dbReference>
<dbReference type="EMBL" id="CP116942">
    <property type="protein sequence ID" value="WCO66589.1"/>
    <property type="molecule type" value="Genomic_DNA"/>
</dbReference>
<feature type="domain" description="HTH arsR-type" evidence="1">
    <location>
        <begin position="8"/>
        <end position="103"/>
    </location>
</feature>
<name>A0AAE9Y537_9ACTN</name>
<dbReference type="KEGG" id="ima:PO878_18995"/>
<protein>
    <submittedName>
        <fullName evidence="2">Winged helix-turn-helix domain-containing protein</fullName>
    </submittedName>
</protein>
<evidence type="ECO:0000259" key="1">
    <source>
        <dbReference type="PROSITE" id="PS50987"/>
    </source>
</evidence>
<dbReference type="PANTHER" id="PTHR38600">
    <property type="entry name" value="TRANSCRIPTIONAL REGULATORY PROTEIN"/>
    <property type="match status" value="1"/>
</dbReference>
<evidence type="ECO:0000313" key="3">
    <source>
        <dbReference type="Proteomes" id="UP001216390"/>
    </source>
</evidence>
<dbReference type="SMART" id="SM00418">
    <property type="entry name" value="HTH_ARSR"/>
    <property type="match status" value="1"/>
</dbReference>
<organism evidence="2 3">
    <name type="scientific">Iamia majanohamensis</name>
    <dbReference type="NCBI Taxonomy" id="467976"/>
    <lineage>
        <taxon>Bacteria</taxon>
        <taxon>Bacillati</taxon>
        <taxon>Actinomycetota</taxon>
        <taxon>Acidimicrobiia</taxon>
        <taxon>Acidimicrobiales</taxon>
        <taxon>Iamiaceae</taxon>
        <taxon>Iamia</taxon>
    </lineage>
</organism>
<dbReference type="InterPro" id="IPR036388">
    <property type="entry name" value="WH-like_DNA-bd_sf"/>
</dbReference>
<dbReference type="Pfam" id="PF12840">
    <property type="entry name" value="HTH_20"/>
    <property type="match status" value="1"/>
</dbReference>